<keyword evidence="1" id="KW-0677">Repeat</keyword>
<dbReference type="PANTHER" id="PTHR44943:SF8">
    <property type="entry name" value="TPR REPEAT-CONTAINING PROTEIN MJ0263"/>
    <property type="match status" value="1"/>
</dbReference>
<gene>
    <name evidence="5" type="ORF">K8V47_00430</name>
</gene>
<evidence type="ECO:0000313" key="5">
    <source>
        <dbReference type="EMBL" id="HJE38220.1"/>
    </source>
</evidence>
<dbReference type="InterPro" id="IPR011990">
    <property type="entry name" value="TPR-like_helical_dom_sf"/>
</dbReference>
<sequence length="522" mass="60252">MDDRDERQELTDRFRHEIRDGHDRAFFTEGELVEIYDYANDNDDDYIMSEVLFHAASQYPHSEALTVRRAYNCYYAGMDGTVVLNILKNVDPENILAKILSVRIKESPGPQAVDKLDSILASVSSFEDEEIIQLVDLAADLSCYEWLIDNHQVILQKLTYVPTYLYELGEVFYEKGDFDNAIRYLEELTNIDPFNPSFWNRLTDAAGMKGDFEKALQCIEFSLAVNPDSQTSRYLKAQALFALKRDPEEIVKLIGEDAINESLENGNTRPVQLLASTYSWLLKQNDKALKLLLTANDKFPGDRDIINALMQLQIEDIAPRLELFRQHHPEAAGDAWVKWSQELLRPDANYSPTMISQVLETYFRHHLTEEGAEHMFLMLYLTRQFDKVIDYGLDLRNTFQNDEMQIDNSSDDDSDIPDKRTGRMSYTTVLSLVMSLLRRGHMFETVMIIQDELKWHPTLDTVSEVLELRGYRQALFEILKFMAAHPKPRQSSIDKIDPLPPLVSKEQLTGSKNKKRKGKPNE</sequence>
<dbReference type="EMBL" id="DYXT01000005">
    <property type="protein sequence ID" value="HJE38220.1"/>
    <property type="molecule type" value="Genomic_DNA"/>
</dbReference>
<dbReference type="SMART" id="SM00028">
    <property type="entry name" value="TPR"/>
    <property type="match status" value="2"/>
</dbReference>
<proteinExistence type="predicted"/>
<evidence type="ECO:0000256" key="1">
    <source>
        <dbReference type="ARBA" id="ARBA00022737"/>
    </source>
</evidence>
<dbReference type="PROSITE" id="PS50293">
    <property type="entry name" value="TPR_REGION"/>
    <property type="match status" value="1"/>
</dbReference>
<keyword evidence="2 3" id="KW-0802">TPR repeat</keyword>
<dbReference type="InterPro" id="IPR051685">
    <property type="entry name" value="Ycf3/AcsC/BcsC/TPR_MFPF"/>
</dbReference>
<comment type="caution">
    <text evidence="5">The sequence shown here is derived from an EMBL/GenBank/DDBJ whole genome shotgun (WGS) entry which is preliminary data.</text>
</comment>
<dbReference type="Pfam" id="PF13432">
    <property type="entry name" value="TPR_16"/>
    <property type="match status" value="1"/>
</dbReference>
<dbReference type="PROSITE" id="PS50005">
    <property type="entry name" value="TPR"/>
    <property type="match status" value="1"/>
</dbReference>
<dbReference type="Gene3D" id="1.25.40.10">
    <property type="entry name" value="Tetratricopeptide repeat domain"/>
    <property type="match status" value="1"/>
</dbReference>
<dbReference type="InterPro" id="IPR019734">
    <property type="entry name" value="TPR_rpt"/>
</dbReference>
<feature type="compositionally biased region" description="Basic residues" evidence="4">
    <location>
        <begin position="512"/>
        <end position="522"/>
    </location>
</feature>
<evidence type="ECO:0000256" key="3">
    <source>
        <dbReference type="PROSITE-ProRule" id="PRU00339"/>
    </source>
</evidence>
<reference evidence="5" key="2">
    <citation type="submission" date="2021-09" db="EMBL/GenBank/DDBJ databases">
        <authorList>
            <person name="Gilroy R."/>
        </authorList>
    </citation>
    <scope>NUCLEOTIDE SEQUENCE</scope>
    <source>
        <strain evidence="5">4100</strain>
    </source>
</reference>
<accession>A0A921E6H8</accession>
<protein>
    <submittedName>
        <fullName evidence="5">Tetratricopeptide repeat protein</fullName>
    </submittedName>
</protein>
<reference evidence="5" key="1">
    <citation type="journal article" date="2021" name="PeerJ">
        <title>Extensive microbial diversity within the chicken gut microbiome revealed by metagenomics and culture.</title>
        <authorList>
            <person name="Gilroy R."/>
            <person name="Ravi A."/>
            <person name="Getino M."/>
            <person name="Pursley I."/>
            <person name="Horton D.L."/>
            <person name="Alikhan N.F."/>
            <person name="Baker D."/>
            <person name="Gharbi K."/>
            <person name="Hall N."/>
            <person name="Watson M."/>
            <person name="Adriaenssens E.M."/>
            <person name="Foster-Nyarko E."/>
            <person name="Jarju S."/>
            <person name="Secka A."/>
            <person name="Antonio M."/>
            <person name="Oren A."/>
            <person name="Chaudhuri R.R."/>
            <person name="La Ragione R."/>
            <person name="Hildebrand F."/>
            <person name="Pallen M.J."/>
        </authorList>
    </citation>
    <scope>NUCLEOTIDE SEQUENCE</scope>
    <source>
        <strain evidence="5">4100</strain>
    </source>
</reference>
<organism evidence="5 6">
    <name type="scientific">Candidatus Amulumruptor caecigallinarius</name>
    <dbReference type="NCBI Taxonomy" id="2109911"/>
    <lineage>
        <taxon>Bacteria</taxon>
        <taxon>Pseudomonadati</taxon>
        <taxon>Bacteroidota</taxon>
        <taxon>Bacteroidia</taxon>
        <taxon>Bacteroidales</taxon>
        <taxon>Muribaculaceae</taxon>
        <taxon>Candidatus Amulumruptor</taxon>
    </lineage>
</organism>
<feature type="repeat" description="TPR" evidence="3">
    <location>
        <begin position="162"/>
        <end position="195"/>
    </location>
</feature>
<evidence type="ECO:0000256" key="4">
    <source>
        <dbReference type="SAM" id="MobiDB-lite"/>
    </source>
</evidence>
<feature type="region of interest" description="Disordered" evidence="4">
    <location>
        <begin position="488"/>
        <end position="522"/>
    </location>
</feature>
<dbReference type="InterPro" id="IPR013105">
    <property type="entry name" value="TPR_2"/>
</dbReference>
<name>A0A921E6H8_9BACT</name>
<dbReference type="Pfam" id="PF07719">
    <property type="entry name" value="TPR_2"/>
    <property type="match status" value="1"/>
</dbReference>
<dbReference type="Proteomes" id="UP000711407">
    <property type="component" value="Unassembled WGS sequence"/>
</dbReference>
<dbReference type="AlphaFoldDB" id="A0A921E6H8"/>
<dbReference type="PANTHER" id="PTHR44943">
    <property type="entry name" value="CELLULOSE SYNTHASE OPERON PROTEIN C"/>
    <property type="match status" value="1"/>
</dbReference>
<evidence type="ECO:0000313" key="6">
    <source>
        <dbReference type="Proteomes" id="UP000711407"/>
    </source>
</evidence>
<evidence type="ECO:0000256" key="2">
    <source>
        <dbReference type="ARBA" id="ARBA00022803"/>
    </source>
</evidence>
<dbReference type="SUPFAM" id="SSF48452">
    <property type="entry name" value="TPR-like"/>
    <property type="match status" value="1"/>
</dbReference>